<protein>
    <recommendedName>
        <fullName evidence="8">Flavin-containing monooxygenase</fullName>
        <ecNumber evidence="8">1.-.-.-</ecNumber>
    </recommendedName>
</protein>
<dbReference type="FunFam" id="3.50.50.60:FF:000138">
    <property type="entry name" value="Flavin-containing monooxygenase"/>
    <property type="match status" value="1"/>
</dbReference>
<evidence type="ECO:0000256" key="5">
    <source>
        <dbReference type="ARBA" id="ARBA00022857"/>
    </source>
</evidence>
<comment type="similarity">
    <text evidence="2 8">Belongs to the FMO family.</text>
</comment>
<evidence type="ECO:0000256" key="3">
    <source>
        <dbReference type="ARBA" id="ARBA00022630"/>
    </source>
</evidence>
<dbReference type="EC" id="1.-.-.-" evidence="8"/>
<dbReference type="Pfam" id="PF00743">
    <property type="entry name" value="FMO-like"/>
    <property type="match status" value="2"/>
</dbReference>
<comment type="cofactor">
    <cofactor evidence="1 8">
        <name>FAD</name>
        <dbReference type="ChEBI" id="CHEBI:57692"/>
    </cofactor>
</comment>
<dbReference type="PANTHER" id="PTHR23023">
    <property type="entry name" value="DIMETHYLANILINE MONOOXYGENASE"/>
    <property type="match status" value="1"/>
</dbReference>
<organism evidence="10 11">
    <name type="scientific">Gryllus longicercus</name>
    <dbReference type="NCBI Taxonomy" id="2509291"/>
    <lineage>
        <taxon>Eukaryota</taxon>
        <taxon>Metazoa</taxon>
        <taxon>Ecdysozoa</taxon>
        <taxon>Arthropoda</taxon>
        <taxon>Hexapoda</taxon>
        <taxon>Insecta</taxon>
        <taxon>Pterygota</taxon>
        <taxon>Neoptera</taxon>
        <taxon>Polyneoptera</taxon>
        <taxon>Orthoptera</taxon>
        <taxon>Ensifera</taxon>
        <taxon>Gryllidea</taxon>
        <taxon>Grylloidea</taxon>
        <taxon>Gryllidae</taxon>
        <taxon>Gryllinae</taxon>
        <taxon>Gryllus</taxon>
    </lineage>
</organism>
<keyword evidence="11" id="KW-1185">Reference proteome</keyword>
<feature type="transmembrane region" description="Helical" evidence="9">
    <location>
        <begin position="307"/>
        <end position="330"/>
    </location>
</feature>
<keyword evidence="5" id="KW-0521">NADP</keyword>
<dbReference type="InterPro" id="IPR000960">
    <property type="entry name" value="Flavin_mOase"/>
</dbReference>
<dbReference type="Proteomes" id="UP001378592">
    <property type="component" value="Unassembled WGS sequence"/>
</dbReference>
<evidence type="ECO:0000256" key="7">
    <source>
        <dbReference type="ARBA" id="ARBA00023033"/>
    </source>
</evidence>
<dbReference type="InterPro" id="IPR050346">
    <property type="entry name" value="FMO-like"/>
</dbReference>
<keyword evidence="9" id="KW-0812">Transmembrane</keyword>
<sequence length="439" mass="50161">MARRERVSVCVVGAGPAGLCAARQLAAHPAAFAFDVFEKADQPGGMWLYTDRTDIDEHGLPVHSSIYKSLHTNIMQEVMAYPDYPFPEAVGNSYPSHQVVLQYLQDFAAHFKLHRYIQFNTVVKAVRPRPAGSGKLWSVLLQNLKTKEETVKFYDAIMICSGYNSSPYIPQIPGIEAFKGNVMHCHDHRDPERYKDLTVAVLGASFSGKDMSLEIATVAKQVYLCHNLEPLEYKMPSNIQQVTIIKEATADGFVLEDGSSIKADALLYCTGYKYDMPFLNSDCGISVRGNRVIHLYKHSINIKYPTMALFGVPFVFGYFPFFYYQVAYFLKSLRQPSFLPSKEEMYQSEEKEFQDMLAMGNPPRHAHKLGTLQWEYEDKIADELGIQRLPPVYKELVEMNVELMKDFTTLRSHCHTDVYKKKMELSENRFTFNIEDLQL</sequence>
<keyword evidence="6 8" id="KW-0560">Oxidoreductase</keyword>
<dbReference type="PIRSF" id="PIRSF000332">
    <property type="entry name" value="FMO"/>
    <property type="match status" value="1"/>
</dbReference>
<dbReference type="GO" id="GO:0050661">
    <property type="term" value="F:NADP binding"/>
    <property type="evidence" value="ECO:0007669"/>
    <property type="project" value="InterPro"/>
</dbReference>
<evidence type="ECO:0000256" key="9">
    <source>
        <dbReference type="SAM" id="Phobius"/>
    </source>
</evidence>
<dbReference type="InterPro" id="IPR020946">
    <property type="entry name" value="Flavin_mOase-like"/>
</dbReference>
<evidence type="ECO:0000256" key="4">
    <source>
        <dbReference type="ARBA" id="ARBA00022827"/>
    </source>
</evidence>
<keyword evidence="3 8" id="KW-0285">Flavoprotein</keyword>
<evidence type="ECO:0000313" key="11">
    <source>
        <dbReference type="Proteomes" id="UP001378592"/>
    </source>
</evidence>
<keyword evidence="4 8" id="KW-0274">FAD</keyword>
<evidence type="ECO:0000256" key="1">
    <source>
        <dbReference type="ARBA" id="ARBA00001974"/>
    </source>
</evidence>
<reference evidence="10 11" key="1">
    <citation type="submission" date="2024-03" db="EMBL/GenBank/DDBJ databases">
        <title>The genome assembly and annotation of the cricket Gryllus longicercus Weissman &amp; Gray.</title>
        <authorList>
            <person name="Szrajer S."/>
            <person name="Gray D."/>
            <person name="Ylla G."/>
        </authorList>
    </citation>
    <scope>NUCLEOTIDE SEQUENCE [LARGE SCALE GENOMIC DNA]</scope>
    <source>
        <strain evidence="10">DAG 2021-001</strain>
        <tissue evidence="10">Whole body minus gut</tissue>
    </source>
</reference>
<gene>
    <name evidence="10" type="ORF">R5R35_010071</name>
</gene>
<dbReference type="EMBL" id="JAZDUA010000305">
    <property type="protein sequence ID" value="KAK7861707.1"/>
    <property type="molecule type" value="Genomic_DNA"/>
</dbReference>
<name>A0AAN9VHX2_9ORTH</name>
<evidence type="ECO:0000256" key="6">
    <source>
        <dbReference type="ARBA" id="ARBA00023002"/>
    </source>
</evidence>
<dbReference type="AlphaFoldDB" id="A0AAN9VHX2"/>
<proteinExistence type="inferred from homology"/>
<evidence type="ECO:0000313" key="10">
    <source>
        <dbReference type="EMBL" id="KAK7861707.1"/>
    </source>
</evidence>
<dbReference type="SUPFAM" id="SSF51905">
    <property type="entry name" value="FAD/NAD(P)-binding domain"/>
    <property type="match status" value="2"/>
</dbReference>
<comment type="caution">
    <text evidence="10">The sequence shown here is derived from an EMBL/GenBank/DDBJ whole genome shotgun (WGS) entry which is preliminary data.</text>
</comment>
<dbReference type="GO" id="GO:0004499">
    <property type="term" value="F:N,N-dimethylaniline monooxygenase activity"/>
    <property type="evidence" value="ECO:0007669"/>
    <property type="project" value="InterPro"/>
</dbReference>
<evidence type="ECO:0000256" key="2">
    <source>
        <dbReference type="ARBA" id="ARBA00009183"/>
    </source>
</evidence>
<dbReference type="GO" id="GO:0050660">
    <property type="term" value="F:flavin adenine dinucleotide binding"/>
    <property type="evidence" value="ECO:0007669"/>
    <property type="project" value="InterPro"/>
</dbReference>
<dbReference type="Gene3D" id="3.50.50.60">
    <property type="entry name" value="FAD/NAD(P)-binding domain"/>
    <property type="match status" value="2"/>
</dbReference>
<keyword evidence="9" id="KW-1133">Transmembrane helix</keyword>
<evidence type="ECO:0000256" key="8">
    <source>
        <dbReference type="RuleBase" id="RU361177"/>
    </source>
</evidence>
<accession>A0AAN9VHX2</accession>
<keyword evidence="9" id="KW-0472">Membrane</keyword>
<dbReference type="InterPro" id="IPR036188">
    <property type="entry name" value="FAD/NAD-bd_sf"/>
</dbReference>
<dbReference type="PRINTS" id="PR00370">
    <property type="entry name" value="FMOXYGENASE"/>
</dbReference>
<keyword evidence="7 8" id="KW-0503">Monooxygenase</keyword>